<feature type="domain" description="C-type lectin" evidence="1">
    <location>
        <begin position="174"/>
        <end position="322"/>
    </location>
</feature>
<accession>A0A430AF71</accession>
<protein>
    <recommendedName>
        <fullName evidence="1">C-type lectin domain-containing protein</fullName>
    </recommendedName>
</protein>
<feature type="non-terminal residue" evidence="2">
    <location>
        <position position="427"/>
    </location>
</feature>
<dbReference type="Proteomes" id="UP000288669">
    <property type="component" value="Unassembled WGS sequence"/>
</dbReference>
<evidence type="ECO:0000313" key="3">
    <source>
        <dbReference type="Proteomes" id="UP000288669"/>
    </source>
</evidence>
<evidence type="ECO:0000259" key="1">
    <source>
        <dbReference type="PROSITE" id="PS50041"/>
    </source>
</evidence>
<proteinExistence type="predicted"/>
<dbReference type="Gene3D" id="3.10.100.10">
    <property type="entry name" value="Mannose-Binding Protein A, subunit A"/>
    <property type="match status" value="1"/>
</dbReference>
<dbReference type="InterPro" id="IPR016186">
    <property type="entry name" value="C-type_lectin-like/link_sf"/>
</dbReference>
<sequence length="427" mass="46644">MKKRLKNKAYQIIRASATTGLVMTTLVGNFPLSQVLANSPSNNGTYALAAENEKALSYEVVKNGESYTLNNISVPVGDNYSVISITTKQASDLTINGYNASTSDVNITKVVTSEGVNYSLVFATAQNQDKVTDVLKNIVVTGVDTSNNQASITVDISKQKITKYVDEMGISHYYEYVPEAKTWLEAYNAAKQRTYKGLHGYLATITSQDEQDFIYGSIANKGGWLGGTRAVLNSGAKINDESTLSTDASNYAINVASNNTKWYWADGPEAGNTFYNTAYAGGTIDGVYSNFNSGEPNANNSNEAFLQFAFSGFGANPRKWNDLRNNANQVDNSWAGLEGYYVEYSTYGNEKEDLTNNTDESISYTQTFKSNDKPVIEAQDQTYKVGDKIDPLKDVKGTDKEDGTTEVKVAKIVDKTGKEVTEIPSDQ</sequence>
<comment type="caution">
    <text evidence="2">The sequence shown here is derived from an EMBL/GenBank/DDBJ whole genome shotgun (WGS) entry which is preliminary data.</text>
</comment>
<dbReference type="PROSITE" id="PS50041">
    <property type="entry name" value="C_TYPE_LECTIN_2"/>
    <property type="match status" value="1"/>
</dbReference>
<reference evidence="2 3" key="1">
    <citation type="submission" date="2017-05" db="EMBL/GenBank/DDBJ databases">
        <title>Vagococcus spp. assemblies.</title>
        <authorList>
            <person name="Gulvik C.A."/>
        </authorList>
    </citation>
    <scope>NUCLEOTIDE SEQUENCE [LARGE SCALE GENOMIC DNA]</scope>
    <source>
        <strain evidence="2 3">DSM 24756</strain>
    </source>
</reference>
<keyword evidence="3" id="KW-1185">Reference proteome</keyword>
<evidence type="ECO:0000313" key="2">
    <source>
        <dbReference type="EMBL" id="RSU06403.1"/>
    </source>
</evidence>
<dbReference type="AlphaFoldDB" id="A0A430AF71"/>
<dbReference type="InterPro" id="IPR001304">
    <property type="entry name" value="C-type_lectin-like"/>
</dbReference>
<name>A0A430AF71_9ENTE</name>
<dbReference type="SUPFAM" id="SSF56436">
    <property type="entry name" value="C-type lectin-like"/>
    <property type="match status" value="1"/>
</dbReference>
<dbReference type="InterPro" id="IPR016187">
    <property type="entry name" value="CTDL_fold"/>
</dbReference>
<organism evidence="2 3">
    <name type="scientific">Vagococcus entomophilus</name>
    <dbReference type="NCBI Taxonomy" id="1160095"/>
    <lineage>
        <taxon>Bacteria</taxon>
        <taxon>Bacillati</taxon>
        <taxon>Bacillota</taxon>
        <taxon>Bacilli</taxon>
        <taxon>Lactobacillales</taxon>
        <taxon>Enterococcaceae</taxon>
        <taxon>Vagococcus</taxon>
    </lineage>
</organism>
<gene>
    <name evidence="2" type="ORF">CBF30_09110</name>
</gene>
<dbReference type="EMBL" id="NGJZ01000003">
    <property type="protein sequence ID" value="RSU06403.1"/>
    <property type="molecule type" value="Genomic_DNA"/>
</dbReference>